<name>A0A418VNY6_RHOPL</name>
<dbReference type="EMBL" id="QYYD01000002">
    <property type="protein sequence ID" value="RJF77950.1"/>
    <property type="molecule type" value="Genomic_DNA"/>
</dbReference>
<feature type="region of interest" description="Disordered" evidence="1">
    <location>
        <begin position="1"/>
        <end position="40"/>
    </location>
</feature>
<proteinExistence type="predicted"/>
<dbReference type="AlphaFoldDB" id="A0A418VNY6"/>
<accession>A0A418VNY6</accession>
<protein>
    <submittedName>
        <fullName evidence="2">Uncharacterized protein</fullName>
    </submittedName>
</protein>
<dbReference type="Proteomes" id="UP000285523">
    <property type="component" value="Unassembled WGS sequence"/>
</dbReference>
<gene>
    <name evidence="2" type="ORF">D4Q52_03385</name>
</gene>
<evidence type="ECO:0000313" key="2">
    <source>
        <dbReference type="EMBL" id="RJF77950.1"/>
    </source>
</evidence>
<dbReference type="OrthoDB" id="8129784at2"/>
<sequence>MAKKAKAKTAKTAKTAAKSPKKAKTVAKSAAKPAKKTKITRREYTKEDIKELRAHSKARTPVSEIAKLTKRTVGSLRQKALKLGIGLGHQR</sequence>
<evidence type="ECO:0000256" key="1">
    <source>
        <dbReference type="SAM" id="MobiDB-lite"/>
    </source>
</evidence>
<feature type="compositionally biased region" description="Basic residues" evidence="1">
    <location>
        <begin position="1"/>
        <end position="11"/>
    </location>
</feature>
<evidence type="ECO:0000313" key="3">
    <source>
        <dbReference type="Proteomes" id="UP000285523"/>
    </source>
</evidence>
<comment type="caution">
    <text evidence="2">The sequence shown here is derived from an EMBL/GenBank/DDBJ whole genome shotgun (WGS) entry which is preliminary data.</text>
</comment>
<reference evidence="2 3" key="1">
    <citation type="submission" date="2018-09" db="EMBL/GenBank/DDBJ databases">
        <title>Draft genome sequence of Rhodopseudomonas palustris 2.1.18.</title>
        <authorList>
            <person name="Robertson S.L."/>
            <person name="Meyer T.E."/>
            <person name="Kyndt J.A."/>
        </authorList>
    </citation>
    <scope>NUCLEOTIDE SEQUENCE [LARGE SCALE GENOMIC DNA]</scope>
    <source>
        <strain evidence="2 3">2.1.18</strain>
    </source>
</reference>
<organism evidence="2 3">
    <name type="scientific">Rhodopseudomonas palustris</name>
    <dbReference type="NCBI Taxonomy" id="1076"/>
    <lineage>
        <taxon>Bacteria</taxon>
        <taxon>Pseudomonadati</taxon>
        <taxon>Pseudomonadota</taxon>
        <taxon>Alphaproteobacteria</taxon>
        <taxon>Hyphomicrobiales</taxon>
        <taxon>Nitrobacteraceae</taxon>
        <taxon>Rhodopseudomonas</taxon>
    </lineage>
</organism>
<dbReference type="RefSeq" id="WP_119855115.1">
    <property type="nucleotide sequence ID" value="NZ_QYYD01000002.1"/>
</dbReference>